<evidence type="ECO:0000256" key="1">
    <source>
        <dbReference type="SAM" id="MobiDB-lite"/>
    </source>
</evidence>
<protein>
    <submittedName>
        <fullName evidence="2">Uncharacterized protein</fullName>
    </submittedName>
</protein>
<feature type="region of interest" description="Disordered" evidence="1">
    <location>
        <begin position="309"/>
        <end position="345"/>
    </location>
</feature>
<feature type="compositionally biased region" description="Polar residues" evidence="1">
    <location>
        <begin position="137"/>
        <end position="147"/>
    </location>
</feature>
<sequence length="345" mass="37571">MVQAIFYAIIINDVVELRLSSRDAMGNMMLELREQRWDIVEAWLLFINERLRDAQVPCLVEMVYNPWPRPEALPYCLAASTPPPPSILNLEVEVSDPWEITIADYITDFQVQKMVKTKSTPRIRFPDELLAKGMQGNPCSAPSSSKSGAEVASTSTSSTSGGTSSSSSDRLSRCSSSGGASMSSSSHEGPSTPGKSVLRRKGRSLVGLVPEIVAEGPAFPRAPTRSEPQDGLCSHFPYTKVIPTLKRTTPEKEYLLPAGYTFVIPEPDVIINEPPTKCIADQVALNYGLRFPLHPVIVDILTKYKLAPAQRQRTGGRPDETAVSAPTHAVDAGDNQSTPPRHSGI</sequence>
<accession>A0A9Q1GPF6</accession>
<gene>
    <name evidence="2" type="ORF">Cgig2_013747</name>
</gene>
<organism evidence="2 3">
    <name type="scientific">Carnegiea gigantea</name>
    <dbReference type="NCBI Taxonomy" id="171969"/>
    <lineage>
        <taxon>Eukaryota</taxon>
        <taxon>Viridiplantae</taxon>
        <taxon>Streptophyta</taxon>
        <taxon>Embryophyta</taxon>
        <taxon>Tracheophyta</taxon>
        <taxon>Spermatophyta</taxon>
        <taxon>Magnoliopsida</taxon>
        <taxon>eudicotyledons</taxon>
        <taxon>Gunneridae</taxon>
        <taxon>Pentapetalae</taxon>
        <taxon>Caryophyllales</taxon>
        <taxon>Cactineae</taxon>
        <taxon>Cactaceae</taxon>
        <taxon>Cactoideae</taxon>
        <taxon>Echinocereeae</taxon>
        <taxon>Carnegiea</taxon>
    </lineage>
</organism>
<proteinExistence type="predicted"/>
<dbReference type="EMBL" id="JAKOGI010002122">
    <property type="protein sequence ID" value="KAJ8422874.1"/>
    <property type="molecule type" value="Genomic_DNA"/>
</dbReference>
<feature type="compositionally biased region" description="Polar residues" evidence="1">
    <location>
        <begin position="334"/>
        <end position="345"/>
    </location>
</feature>
<comment type="caution">
    <text evidence="2">The sequence shown here is derived from an EMBL/GenBank/DDBJ whole genome shotgun (WGS) entry which is preliminary data.</text>
</comment>
<feature type="compositionally biased region" description="Low complexity" evidence="1">
    <location>
        <begin position="153"/>
        <end position="191"/>
    </location>
</feature>
<reference evidence="2" key="1">
    <citation type="submission" date="2022-04" db="EMBL/GenBank/DDBJ databases">
        <title>Carnegiea gigantea Genome sequencing and assembly v2.</title>
        <authorList>
            <person name="Copetti D."/>
            <person name="Sanderson M.J."/>
            <person name="Burquez A."/>
            <person name="Wojciechowski M.F."/>
        </authorList>
    </citation>
    <scope>NUCLEOTIDE SEQUENCE</scope>
    <source>
        <strain evidence="2">SGP5-SGP5p</strain>
        <tissue evidence="2">Aerial part</tissue>
    </source>
</reference>
<dbReference type="Proteomes" id="UP001153076">
    <property type="component" value="Unassembled WGS sequence"/>
</dbReference>
<name>A0A9Q1GPF6_9CARY</name>
<keyword evidence="3" id="KW-1185">Reference proteome</keyword>
<dbReference type="AlphaFoldDB" id="A0A9Q1GPF6"/>
<evidence type="ECO:0000313" key="2">
    <source>
        <dbReference type="EMBL" id="KAJ8422874.1"/>
    </source>
</evidence>
<evidence type="ECO:0000313" key="3">
    <source>
        <dbReference type="Proteomes" id="UP001153076"/>
    </source>
</evidence>
<feature type="region of interest" description="Disordered" evidence="1">
    <location>
        <begin position="133"/>
        <end position="200"/>
    </location>
</feature>